<dbReference type="Gene3D" id="3.40.50.300">
    <property type="entry name" value="P-loop containing nucleotide triphosphate hydrolases"/>
    <property type="match status" value="1"/>
</dbReference>
<name>A0A939EM24_9HYPH</name>
<dbReference type="PROSITE" id="PS50893">
    <property type="entry name" value="ABC_TRANSPORTER_2"/>
    <property type="match status" value="1"/>
</dbReference>
<evidence type="ECO:0000256" key="3">
    <source>
        <dbReference type="ARBA" id="ARBA00022741"/>
    </source>
</evidence>
<keyword evidence="2" id="KW-0813">Transport</keyword>
<dbReference type="AlphaFoldDB" id="A0A939EM24"/>
<dbReference type="PANTHER" id="PTHR43423:SF1">
    <property type="entry name" value="ABC TRANSPORTER I FAMILY MEMBER 17"/>
    <property type="match status" value="1"/>
</dbReference>
<protein>
    <submittedName>
        <fullName evidence="6">ATP-binding cassette domain-containing protein</fullName>
    </submittedName>
</protein>
<sequence>MSEVLDFTPPRRPSRNAHRLAASPMPLQVRGLSLELEGKRLLDQVDLTLLDNGITVILGPNGAGKTLLLKCLHGLCQPTSGTVLWHVDGLERPPVLEVRKAQALVQQKPVLLRRSVLANLKFAAKLRYSPIPQGLLENALALARLDHLASHAARTLSGGEQQRLALARALILKPKVLFLDEPAANLDPASTVLIEEAIRAAQSAGTKIVLITHGLSQARRLADNIVFLHRGRILEHSPADKFFSEPATVEAEAYVRGEIVL</sequence>
<dbReference type="PANTHER" id="PTHR43423">
    <property type="entry name" value="ABC TRANSPORTER I FAMILY MEMBER 17"/>
    <property type="match status" value="1"/>
</dbReference>
<feature type="domain" description="ABC transporter" evidence="5">
    <location>
        <begin position="27"/>
        <end position="255"/>
    </location>
</feature>
<dbReference type="SMART" id="SM00382">
    <property type="entry name" value="AAA"/>
    <property type="match status" value="1"/>
</dbReference>
<gene>
    <name evidence="6" type="ORF">J0X15_05450</name>
</gene>
<dbReference type="Pfam" id="PF00005">
    <property type="entry name" value="ABC_tran"/>
    <property type="match status" value="1"/>
</dbReference>
<keyword evidence="4 6" id="KW-0067">ATP-binding</keyword>
<evidence type="ECO:0000259" key="5">
    <source>
        <dbReference type="PROSITE" id="PS50893"/>
    </source>
</evidence>
<dbReference type="SUPFAM" id="SSF52540">
    <property type="entry name" value="P-loop containing nucleoside triphosphate hydrolases"/>
    <property type="match status" value="1"/>
</dbReference>
<evidence type="ECO:0000256" key="2">
    <source>
        <dbReference type="ARBA" id="ARBA00022448"/>
    </source>
</evidence>
<dbReference type="InterPro" id="IPR003593">
    <property type="entry name" value="AAA+_ATPase"/>
</dbReference>
<dbReference type="Proteomes" id="UP000664779">
    <property type="component" value="Unassembled WGS sequence"/>
</dbReference>
<dbReference type="GO" id="GO:0016887">
    <property type="term" value="F:ATP hydrolysis activity"/>
    <property type="evidence" value="ECO:0007669"/>
    <property type="project" value="InterPro"/>
</dbReference>
<evidence type="ECO:0000313" key="7">
    <source>
        <dbReference type="Proteomes" id="UP000664779"/>
    </source>
</evidence>
<reference evidence="6" key="1">
    <citation type="submission" date="2021-03" db="EMBL/GenBank/DDBJ databases">
        <title>Roseibium sp. CAU 1637 isolated from Incheon.</title>
        <authorList>
            <person name="Kim W."/>
        </authorList>
    </citation>
    <scope>NUCLEOTIDE SEQUENCE</scope>
    <source>
        <strain evidence="6">CAU 1637</strain>
    </source>
</reference>
<dbReference type="RefSeq" id="WP_206938788.1">
    <property type="nucleotide sequence ID" value="NZ_JAFLNF010000002.1"/>
</dbReference>
<dbReference type="PROSITE" id="PS00211">
    <property type="entry name" value="ABC_TRANSPORTER_1"/>
    <property type="match status" value="1"/>
</dbReference>
<evidence type="ECO:0000313" key="6">
    <source>
        <dbReference type="EMBL" id="MBO0344655.1"/>
    </source>
</evidence>
<dbReference type="InterPro" id="IPR017871">
    <property type="entry name" value="ABC_transporter-like_CS"/>
</dbReference>
<dbReference type="InterPro" id="IPR027417">
    <property type="entry name" value="P-loop_NTPase"/>
</dbReference>
<keyword evidence="3" id="KW-0547">Nucleotide-binding</keyword>
<dbReference type="GO" id="GO:0005524">
    <property type="term" value="F:ATP binding"/>
    <property type="evidence" value="ECO:0007669"/>
    <property type="project" value="UniProtKB-KW"/>
</dbReference>
<organism evidence="6 7">
    <name type="scientific">Roseibium limicola</name>
    <dbReference type="NCBI Taxonomy" id="2816037"/>
    <lineage>
        <taxon>Bacteria</taxon>
        <taxon>Pseudomonadati</taxon>
        <taxon>Pseudomonadota</taxon>
        <taxon>Alphaproteobacteria</taxon>
        <taxon>Hyphomicrobiales</taxon>
        <taxon>Stappiaceae</taxon>
        <taxon>Roseibium</taxon>
    </lineage>
</organism>
<accession>A0A939EM24</accession>
<evidence type="ECO:0000256" key="1">
    <source>
        <dbReference type="ARBA" id="ARBA00005417"/>
    </source>
</evidence>
<proteinExistence type="inferred from homology"/>
<dbReference type="InterPro" id="IPR003439">
    <property type="entry name" value="ABC_transporter-like_ATP-bd"/>
</dbReference>
<dbReference type="EMBL" id="JAFLNF010000002">
    <property type="protein sequence ID" value="MBO0344655.1"/>
    <property type="molecule type" value="Genomic_DNA"/>
</dbReference>
<keyword evidence="7" id="KW-1185">Reference proteome</keyword>
<comment type="similarity">
    <text evidence="1">Belongs to the ABC transporter superfamily.</text>
</comment>
<comment type="caution">
    <text evidence="6">The sequence shown here is derived from an EMBL/GenBank/DDBJ whole genome shotgun (WGS) entry which is preliminary data.</text>
</comment>
<evidence type="ECO:0000256" key="4">
    <source>
        <dbReference type="ARBA" id="ARBA00022840"/>
    </source>
</evidence>